<dbReference type="Proteomes" id="UP001236569">
    <property type="component" value="Unassembled WGS sequence"/>
</dbReference>
<dbReference type="SUPFAM" id="SSF54001">
    <property type="entry name" value="Cysteine proteinases"/>
    <property type="match status" value="1"/>
</dbReference>
<sequence>MFLIAFKDYRHDNEITDKVMKVFLRSEIIHCELIFSDGKVASSDMYRGVGIYEEDKNRNHDFWEYYEIPWFYETEARKYVARKYGKPYNWAGVLGSMLYPMGLSNDGFYCADLCYVALTKAGMDLPHHDPESVSPDDLRIMIQKICKRYYPK</sequence>
<dbReference type="RefSeq" id="WP_095164486.1">
    <property type="nucleotide sequence ID" value="NZ_JASHID010000002.1"/>
</dbReference>
<accession>A0ABT6YIS5</accession>
<dbReference type="EMBL" id="JASHID010000002">
    <property type="protein sequence ID" value="MDI9863491.1"/>
    <property type="molecule type" value="Genomic_DNA"/>
</dbReference>
<dbReference type="Gene3D" id="3.90.1720.10">
    <property type="entry name" value="endopeptidase domain like (from Nostoc punctiforme)"/>
    <property type="match status" value="1"/>
</dbReference>
<evidence type="ECO:0000313" key="2">
    <source>
        <dbReference type="Proteomes" id="UP001236569"/>
    </source>
</evidence>
<comment type="caution">
    <text evidence="1">The sequence shown here is derived from an EMBL/GenBank/DDBJ whole genome shotgun (WGS) entry which is preliminary data.</text>
</comment>
<reference evidence="1 2" key="1">
    <citation type="submission" date="2023-05" db="EMBL/GenBank/DDBJ databases">
        <title>Novel species of genus Flectobacillus isolated from stream in China.</title>
        <authorList>
            <person name="Lu H."/>
        </authorList>
    </citation>
    <scope>NUCLEOTIDE SEQUENCE [LARGE SCALE GENOMIC DNA]</scope>
    <source>
        <strain evidence="1 2">DC10W</strain>
    </source>
</reference>
<proteinExistence type="predicted"/>
<name>A0ABT6YIS5_9BACT</name>
<dbReference type="InterPro" id="IPR038765">
    <property type="entry name" value="Papain-like_cys_pep_sf"/>
</dbReference>
<protein>
    <submittedName>
        <fullName evidence="1">Uncharacterized protein</fullName>
    </submittedName>
</protein>
<evidence type="ECO:0000313" key="1">
    <source>
        <dbReference type="EMBL" id="MDI9863491.1"/>
    </source>
</evidence>
<organism evidence="1 2">
    <name type="scientific">Flectobacillus longus</name>
    <dbReference type="NCBI Taxonomy" id="2984207"/>
    <lineage>
        <taxon>Bacteria</taxon>
        <taxon>Pseudomonadati</taxon>
        <taxon>Bacteroidota</taxon>
        <taxon>Cytophagia</taxon>
        <taxon>Cytophagales</taxon>
        <taxon>Flectobacillaceae</taxon>
        <taxon>Flectobacillus</taxon>
    </lineage>
</organism>
<gene>
    <name evidence="1" type="ORF">QM480_04100</name>
</gene>
<keyword evidence="2" id="KW-1185">Reference proteome</keyword>